<dbReference type="PROSITE" id="PS50888">
    <property type="entry name" value="BHLH"/>
    <property type="match status" value="1"/>
</dbReference>
<keyword evidence="4" id="KW-0804">Transcription</keyword>
<dbReference type="InterPro" id="IPR011598">
    <property type="entry name" value="bHLH_dom"/>
</dbReference>
<dbReference type="AlphaFoldDB" id="A0ABC8U9P8"/>
<gene>
    <name evidence="8" type="ORF">ILEXP_LOCUS48405</name>
</gene>
<sequence>MEPENLHHQHQLQGQLVGTSPFATPSFYGGGNAHDWTSNTIFVSNFNPYINGSIANSIRNLDPSLNSSMTQGLDFHWTKEGLSDDSYQKFNEMTNSPSSSIEDLHLQPPSSINNWQMYFNDLSEKLLLRRTFSYDSQVDRLQLEAGKFYSNSNPQYYYNLRPSPGIFSQIHPTINISGLNQLSSAISSSSDMRLQVLDLLSSGRFSESFSQPLHEHLGPFEDSLYGYDTMQELSHRPSNISSKISSSYTNGVIAEAKRSSSFLEPKAPQAAPPKKSRLESHSSCSPFKVRKEKLGDRIAGLQKLVAPFGKTDTASVLMEAIGYIKLLQNQVETLSVPYMKSSDINSSCITLQGGSKEEGTEEPNRDLRSRGLCLVPLSCLSYVTTDGGGGVWPPLNFG</sequence>
<accession>A0ABC8U9P8</accession>
<dbReference type="InterPro" id="IPR045843">
    <property type="entry name" value="IND-like"/>
</dbReference>
<keyword evidence="5" id="KW-0539">Nucleus</keyword>
<evidence type="ECO:0000256" key="5">
    <source>
        <dbReference type="ARBA" id="ARBA00023242"/>
    </source>
</evidence>
<evidence type="ECO:0000256" key="4">
    <source>
        <dbReference type="ARBA" id="ARBA00023163"/>
    </source>
</evidence>
<keyword evidence="3" id="KW-0238">DNA-binding</keyword>
<comment type="subcellular location">
    <subcellularLocation>
        <location evidence="1">Nucleus</location>
    </subcellularLocation>
</comment>
<feature type="region of interest" description="Disordered" evidence="6">
    <location>
        <begin position="259"/>
        <end position="284"/>
    </location>
</feature>
<evidence type="ECO:0000256" key="3">
    <source>
        <dbReference type="ARBA" id="ARBA00023125"/>
    </source>
</evidence>
<evidence type="ECO:0000256" key="1">
    <source>
        <dbReference type="ARBA" id="ARBA00004123"/>
    </source>
</evidence>
<dbReference type="GO" id="GO:0005634">
    <property type="term" value="C:nucleus"/>
    <property type="evidence" value="ECO:0007669"/>
    <property type="project" value="UniProtKB-SubCell"/>
</dbReference>
<keyword evidence="2" id="KW-0805">Transcription regulation</keyword>
<protein>
    <recommendedName>
        <fullName evidence="7">BHLH domain-containing protein</fullName>
    </recommendedName>
</protein>
<dbReference type="GO" id="GO:0003677">
    <property type="term" value="F:DNA binding"/>
    <property type="evidence" value="ECO:0007669"/>
    <property type="project" value="UniProtKB-KW"/>
</dbReference>
<dbReference type="InterPro" id="IPR045239">
    <property type="entry name" value="bHLH95_bHLH"/>
</dbReference>
<dbReference type="InterPro" id="IPR036638">
    <property type="entry name" value="HLH_DNA-bd_sf"/>
</dbReference>
<dbReference type="CDD" id="cd11393">
    <property type="entry name" value="bHLH_AtbHLH_like"/>
    <property type="match status" value="1"/>
</dbReference>
<dbReference type="PANTHER" id="PTHR16223:SF56">
    <property type="entry name" value="TRANSCRIPTION FACTOR BHLH110"/>
    <property type="match status" value="1"/>
</dbReference>
<keyword evidence="9" id="KW-1185">Reference proteome</keyword>
<dbReference type="EMBL" id="CAUOFW020007279">
    <property type="protein sequence ID" value="CAK9178491.1"/>
    <property type="molecule type" value="Genomic_DNA"/>
</dbReference>
<dbReference type="Gene3D" id="4.10.280.10">
    <property type="entry name" value="Helix-loop-helix DNA-binding domain"/>
    <property type="match status" value="1"/>
</dbReference>
<dbReference type="SUPFAM" id="SSF47459">
    <property type="entry name" value="HLH, helix-loop-helix DNA-binding domain"/>
    <property type="match status" value="1"/>
</dbReference>
<dbReference type="Proteomes" id="UP001642360">
    <property type="component" value="Unassembled WGS sequence"/>
</dbReference>
<dbReference type="PANTHER" id="PTHR16223">
    <property type="entry name" value="TRANSCRIPTION FACTOR BHLH83-RELATED"/>
    <property type="match status" value="1"/>
</dbReference>
<feature type="domain" description="BHLH" evidence="7">
    <location>
        <begin position="278"/>
        <end position="327"/>
    </location>
</feature>
<evidence type="ECO:0000313" key="8">
    <source>
        <dbReference type="EMBL" id="CAK9178491.1"/>
    </source>
</evidence>
<evidence type="ECO:0000256" key="2">
    <source>
        <dbReference type="ARBA" id="ARBA00023015"/>
    </source>
</evidence>
<reference evidence="8 9" key="1">
    <citation type="submission" date="2024-02" db="EMBL/GenBank/DDBJ databases">
        <authorList>
            <person name="Vignale AGUSTIN F."/>
            <person name="Sosa J E."/>
            <person name="Modenutti C."/>
        </authorList>
    </citation>
    <scope>NUCLEOTIDE SEQUENCE [LARGE SCALE GENOMIC DNA]</scope>
</reference>
<name>A0ABC8U9P8_9AQUA</name>
<evidence type="ECO:0000313" key="9">
    <source>
        <dbReference type="Proteomes" id="UP001642360"/>
    </source>
</evidence>
<proteinExistence type="predicted"/>
<comment type="caution">
    <text evidence="8">The sequence shown here is derived from an EMBL/GenBank/DDBJ whole genome shotgun (WGS) entry which is preliminary data.</text>
</comment>
<evidence type="ECO:0000256" key="6">
    <source>
        <dbReference type="SAM" id="MobiDB-lite"/>
    </source>
</evidence>
<organism evidence="8 9">
    <name type="scientific">Ilex paraguariensis</name>
    <name type="common">yerba mate</name>
    <dbReference type="NCBI Taxonomy" id="185542"/>
    <lineage>
        <taxon>Eukaryota</taxon>
        <taxon>Viridiplantae</taxon>
        <taxon>Streptophyta</taxon>
        <taxon>Embryophyta</taxon>
        <taxon>Tracheophyta</taxon>
        <taxon>Spermatophyta</taxon>
        <taxon>Magnoliopsida</taxon>
        <taxon>eudicotyledons</taxon>
        <taxon>Gunneridae</taxon>
        <taxon>Pentapetalae</taxon>
        <taxon>asterids</taxon>
        <taxon>campanulids</taxon>
        <taxon>Aquifoliales</taxon>
        <taxon>Aquifoliaceae</taxon>
        <taxon>Ilex</taxon>
    </lineage>
</organism>
<evidence type="ECO:0000259" key="7">
    <source>
        <dbReference type="PROSITE" id="PS50888"/>
    </source>
</evidence>